<sequence length="186" mass="20040">MSVPEQKNHQPTYIDDRFPGPDPYGPLTDLPTFTVTSEDFTDGGRLAEGQLGGHDISPQLSWSGAPEGTETYAMTCYDPDAPTGAGYWHWAVFNIPASVTSLVAGAGDDELVGLPEGAVALRGDSDRRGFYGAEPPAGHGPHRYIYAVHAVPRRLDIPDRSTPTILGFNLNFNASARALLWGWAEN</sequence>
<name>A0A0X2NM54_9CORY</name>
<dbReference type="CDD" id="cd00865">
    <property type="entry name" value="PEBP_bact_arch"/>
    <property type="match status" value="1"/>
</dbReference>
<dbReference type="PANTHER" id="PTHR30289">
    <property type="entry name" value="UNCHARACTERIZED PROTEIN YBCL-RELATED"/>
    <property type="match status" value="1"/>
</dbReference>
<evidence type="ECO:0000313" key="3">
    <source>
        <dbReference type="EMBL" id="CUU66565.1"/>
    </source>
</evidence>
<reference evidence="4" key="1">
    <citation type="submission" date="2015-11" db="EMBL/GenBank/DDBJ databases">
        <authorList>
            <person name="Dugat-Bony E."/>
        </authorList>
    </citation>
    <scope>NUCLEOTIDE SEQUENCE [LARGE SCALE GENOMIC DNA]</scope>
    <source>
        <strain evidence="4">Mu292</strain>
    </source>
</reference>
<dbReference type="Gene3D" id="3.90.280.10">
    <property type="entry name" value="PEBP-like"/>
    <property type="match status" value="1"/>
</dbReference>
<keyword evidence="4" id="KW-1185">Reference proteome</keyword>
<dbReference type="InterPro" id="IPR005247">
    <property type="entry name" value="YbhB_YbcL/LppC-like"/>
</dbReference>
<comment type="similarity">
    <text evidence="1">Belongs to the UPF0098 family.</text>
</comment>
<dbReference type="InterPro" id="IPR036610">
    <property type="entry name" value="PEBP-like_sf"/>
</dbReference>
<dbReference type="AlphaFoldDB" id="A0A0X2NM54"/>
<proteinExistence type="inferred from homology"/>
<dbReference type="NCBIfam" id="TIGR00481">
    <property type="entry name" value="YbhB/YbcL family Raf kinase inhibitor-like protein"/>
    <property type="match status" value="1"/>
</dbReference>
<evidence type="ECO:0000256" key="2">
    <source>
        <dbReference type="SAM" id="MobiDB-lite"/>
    </source>
</evidence>
<dbReference type="OMA" id="LRWEGFP"/>
<dbReference type="Proteomes" id="UP000182498">
    <property type="component" value="Unassembled WGS sequence"/>
</dbReference>
<protein>
    <submittedName>
        <fullName evidence="3">Raf kinase inhibitor-like protein, YbhB/YbcL family</fullName>
    </submittedName>
</protein>
<dbReference type="Pfam" id="PF01161">
    <property type="entry name" value="PBP"/>
    <property type="match status" value="1"/>
</dbReference>
<accession>A0A0X2NM54</accession>
<dbReference type="RefSeq" id="WP_014009966.1">
    <property type="nucleotide sequence ID" value="NZ_FAUH01000012.1"/>
</dbReference>
<dbReference type="SUPFAM" id="SSF49777">
    <property type="entry name" value="PEBP-like"/>
    <property type="match status" value="1"/>
</dbReference>
<gene>
    <name evidence="3" type="ORF">CVAR292_01911</name>
</gene>
<dbReference type="PANTHER" id="PTHR30289:SF1">
    <property type="entry name" value="PEBP (PHOSPHATIDYLETHANOLAMINE-BINDING PROTEIN) FAMILY PROTEIN"/>
    <property type="match status" value="1"/>
</dbReference>
<dbReference type="OrthoDB" id="9797506at2"/>
<dbReference type="InterPro" id="IPR008914">
    <property type="entry name" value="PEBP"/>
</dbReference>
<evidence type="ECO:0000256" key="1">
    <source>
        <dbReference type="ARBA" id="ARBA00007120"/>
    </source>
</evidence>
<organism evidence="3 4">
    <name type="scientific">Corynebacterium variabile</name>
    <dbReference type="NCBI Taxonomy" id="1727"/>
    <lineage>
        <taxon>Bacteria</taxon>
        <taxon>Bacillati</taxon>
        <taxon>Actinomycetota</taxon>
        <taxon>Actinomycetes</taxon>
        <taxon>Mycobacteriales</taxon>
        <taxon>Corynebacteriaceae</taxon>
        <taxon>Corynebacterium</taxon>
    </lineage>
</organism>
<feature type="region of interest" description="Disordered" evidence="2">
    <location>
        <begin position="1"/>
        <end position="23"/>
    </location>
</feature>
<dbReference type="EMBL" id="FAUH01000012">
    <property type="protein sequence ID" value="CUU66565.1"/>
    <property type="molecule type" value="Genomic_DNA"/>
</dbReference>
<evidence type="ECO:0000313" key="4">
    <source>
        <dbReference type="Proteomes" id="UP000182498"/>
    </source>
</evidence>